<comment type="function">
    <text evidence="10">Protein O-mannosyltransferase that catalyzes the transfer of a single mannose residue from a polyprenol phospho-mannosyl lipidic donor to the hydroxyl group of selected serine and threonine residues in acceptor proteins.</text>
</comment>
<dbReference type="UniPathway" id="UPA00378"/>
<feature type="transmembrane region" description="Helical" evidence="10">
    <location>
        <begin position="262"/>
        <end position="281"/>
    </location>
</feature>
<keyword evidence="10" id="KW-1003">Cell membrane</keyword>
<evidence type="ECO:0000259" key="12">
    <source>
        <dbReference type="Pfam" id="PF02366"/>
    </source>
</evidence>
<evidence type="ECO:0000256" key="2">
    <source>
        <dbReference type="ARBA" id="ARBA00004922"/>
    </source>
</evidence>
<protein>
    <recommendedName>
        <fullName evidence="9 10">Polyprenol-phosphate-mannose--protein mannosyltransferase</fullName>
        <ecNumber evidence="10">2.4.1.-</ecNumber>
    </recommendedName>
</protein>
<evidence type="ECO:0000256" key="6">
    <source>
        <dbReference type="ARBA" id="ARBA00022692"/>
    </source>
</evidence>
<dbReference type="Proteomes" id="UP000565572">
    <property type="component" value="Unassembled WGS sequence"/>
</dbReference>
<comment type="pathway">
    <text evidence="2 10">Protein modification; protein glycosylation.</text>
</comment>
<dbReference type="InterPro" id="IPR027005">
    <property type="entry name" value="PMT-like"/>
</dbReference>
<dbReference type="PANTHER" id="PTHR10050:SF46">
    <property type="entry name" value="PROTEIN O-MANNOSYL-TRANSFERASE 2"/>
    <property type="match status" value="1"/>
</dbReference>
<dbReference type="GO" id="GO:0005886">
    <property type="term" value="C:plasma membrane"/>
    <property type="evidence" value="ECO:0007669"/>
    <property type="project" value="UniProtKB-SubCell"/>
</dbReference>
<dbReference type="GO" id="GO:0012505">
    <property type="term" value="C:endomembrane system"/>
    <property type="evidence" value="ECO:0007669"/>
    <property type="project" value="UniProtKB-SubCell"/>
</dbReference>
<dbReference type="AlphaFoldDB" id="A0A7W5JYC5"/>
<feature type="transmembrane region" description="Helical" evidence="10">
    <location>
        <begin position="421"/>
        <end position="438"/>
    </location>
</feature>
<dbReference type="Pfam" id="PF02366">
    <property type="entry name" value="PMT"/>
    <property type="match status" value="1"/>
</dbReference>
<sequence>MTRPVLEFAPPAPGAEPASTTASAPPEAPRPTTVERLRDPMPADRLRGWVVTLVVTAIAFVLRLPNLAYPNKLVFDETYYAKDAYSLLKFGYERNWPENANEQITSGNVDVFQKTAEFVVHPPVGKWLIAFGEHLFGMNSFGWRVAPLVFGTLLVLVLIRLVRRVSRSTLIGGLAGLLLAVDGLAFVMSRTALLDVFVAFFTVAAVACLAADRDWFRARLAADLVRRGVPDLGRAFGPALVVRPWRLAAGVCWGLALGTKWNALYVLAAFALLSLAWDVGARRLAGAGRRANLALLRDGVPAFVSLVVVALGVYVATWAGWFATSGGYGRQWGAQHPEAGTTKAFGETFASWLHYQRDIWNFHTGDFINHAEHAYRADPWGWLIVARPIGIDAVNNIAPGTDGCAGPDNCIRVISGIGTPILWWVAVLALVVALLLWVGGRDWRYGIPVVGVAAGWLPWFQYDSRPLFFFYAIMIIPFSVMAVALVAGRILGDARSGDRRLLGGIVVGVFVAVVIANFAYLYPILTDELLPYPRWLTRMWFRSWI</sequence>
<feature type="domain" description="Protein O-mannosyl-transferase C-terminal four TM" evidence="13">
    <location>
        <begin position="349"/>
        <end position="544"/>
    </location>
</feature>
<comment type="subcellular location">
    <subcellularLocation>
        <location evidence="10">Cell membrane</location>
    </subcellularLocation>
    <subcellularLocation>
        <location evidence="1">Endomembrane system</location>
        <topology evidence="1">Multi-pass membrane protein</topology>
    </subcellularLocation>
</comment>
<gene>
    <name evidence="14" type="ORF">FHX39_003558</name>
</gene>
<evidence type="ECO:0000256" key="3">
    <source>
        <dbReference type="ARBA" id="ARBA00007222"/>
    </source>
</evidence>
<evidence type="ECO:0000256" key="7">
    <source>
        <dbReference type="ARBA" id="ARBA00022989"/>
    </source>
</evidence>
<evidence type="ECO:0000256" key="11">
    <source>
        <dbReference type="SAM" id="MobiDB-lite"/>
    </source>
</evidence>
<accession>A0A7W5JYC5</accession>
<feature type="transmembrane region" description="Helical" evidence="10">
    <location>
        <begin position="141"/>
        <end position="162"/>
    </location>
</feature>
<proteinExistence type="inferred from homology"/>
<evidence type="ECO:0000313" key="14">
    <source>
        <dbReference type="EMBL" id="MBB3328614.1"/>
    </source>
</evidence>
<comment type="similarity">
    <text evidence="3 10">Belongs to the glycosyltransferase 39 family.</text>
</comment>
<keyword evidence="6 10" id="KW-0812">Transmembrane</keyword>
<dbReference type="InterPro" id="IPR003342">
    <property type="entry name" value="ArnT-like_N"/>
</dbReference>
<keyword evidence="5 10" id="KW-0808">Transferase</keyword>
<name>A0A7W5JYC5_9ACTN</name>
<evidence type="ECO:0000256" key="8">
    <source>
        <dbReference type="ARBA" id="ARBA00023136"/>
    </source>
</evidence>
<dbReference type="EC" id="2.4.1.-" evidence="10"/>
<evidence type="ECO:0000256" key="9">
    <source>
        <dbReference type="ARBA" id="ARBA00093617"/>
    </source>
</evidence>
<evidence type="ECO:0000256" key="10">
    <source>
        <dbReference type="RuleBase" id="RU367007"/>
    </source>
</evidence>
<evidence type="ECO:0000259" key="13">
    <source>
        <dbReference type="Pfam" id="PF16192"/>
    </source>
</evidence>
<feature type="domain" description="ArnT-like N-terminal" evidence="12">
    <location>
        <begin position="54"/>
        <end position="210"/>
    </location>
</feature>
<feature type="transmembrane region" description="Helical" evidence="10">
    <location>
        <begin position="169"/>
        <end position="187"/>
    </location>
</feature>
<keyword evidence="15" id="KW-1185">Reference proteome</keyword>
<dbReference type="EMBL" id="JACHZG010000001">
    <property type="protein sequence ID" value="MBB3328614.1"/>
    <property type="molecule type" value="Genomic_DNA"/>
</dbReference>
<feature type="region of interest" description="Disordered" evidence="11">
    <location>
        <begin position="1"/>
        <end position="38"/>
    </location>
</feature>
<feature type="transmembrane region" description="Helical" evidence="10">
    <location>
        <begin position="500"/>
        <end position="522"/>
    </location>
</feature>
<feature type="compositionally biased region" description="Low complexity" evidence="11">
    <location>
        <begin position="15"/>
        <end position="25"/>
    </location>
</feature>
<evidence type="ECO:0000256" key="1">
    <source>
        <dbReference type="ARBA" id="ARBA00004127"/>
    </source>
</evidence>
<evidence type="ECO:0000256" key="5">
    <source>
        <dbReference type="ARBA" id="ARBA00022679"/>
    </source>
</evidence>
<keyword evidence="4 10" id="KW-0328">Glycosyltransferase</keyword>
<comment type="caution">
    <text evidence="14">The sequence shown here is derived from an EMBL/GenBank/DDBJ whole genome shotgun (WGS) entry which is preliminary data.</text>
</comment>
<dbReference type="InterPro" id="IPR032421">
    <property type="entry name" value="PMT_4TMC"/>
</dbReference>
<dbReference type="GO" id="GO:0004169">
    <property type="term" value="F:dolichyl-phosphate-mannose-protein mannosyltransferase activity"/>
    <property type="evidence" value="ECO:0007669"/>
    <property type="project" value="UniProtKB-UniRule"/>
</dbReference>
<dbReference type="PANTHER" id="PTHR10050">
    <property type="entry name" value="DOLICHYL-PHOSPHATE-MANNOSE--PROTEIN MANNOSYLTRANSFERASE"/>
    <property type="match status" value="1"/>
</dbReference>
<keyword evidence="8 10" id="KW-0472">Membrane</keyword>
<feature type="transmembrane region" description="Helical" evidence="10">
    <location>
        <begin position="468"/>
        <end position="488"/>
    </location>
</feature>
<dbReference type="Pfam" id="PF16192">
    <property type="entry name" value="PMT_4TMC"/>
    <property type="match status" value="1"/>
</dbReference>
<evidence type="ECO:0000313" key="15">
    <source>
        <dbReference type="Proteomes" id="UP000565572"/>
    </source>
</evidence>
<feature type="transmembrane region" description="Helical" evidence="10">
    <location>
        <begin position="46"/>
        <end position="64"/>
    </location>
</feature>
<reference evidence="14 15" key="1">
    <citation type="submission" date="2020-08" db="EMBL/GenBank/DDBJ databases">
        <title>Sequencing the genomes of 1000 actinobacteria strains.</title>
        <authorList>
            <person name="Klenk H.-P."/>
        </authorList>
    </citation>
    <scope>NUCLEOTIDE SEQUENCE [LARGE SCALE GENOMIC DNA]</scope>
    <source>
        <strain evidence="14 15">DSM 11053</strain>
    </source>
</reference>
<keyword evidence="7 10" id="KW-1133">Transmembrane helix</keyword>
<feature type="transmembrane region" description="Helical" evidence="10">
    <location>
        <begin position="193"/>
        <end position="211"/>
    </location>
</feature>
<evidence type="ECO:0000256" key="4">
    <source>
        <dbReference type="ARBA" id="ARBA00022676"/>
    </source>
</evidence>
<organism evidence="14 15">
    <name type="scientific">Microlunatus antarcticus</name>
    <dbReference type="NCBI Taxonomy" id="53388"/>
    <lineage>
        <taxon>Bacteria</taxon>
        <taxon>Bacillati</taxon>
        <taxon>Actinomycetota</taxon>
        <taxon>Actinomycetes</taxon>
        <taxon>Propionibacteriales</taxon>
        <taxon>Propionibacteriaceae</taxon>
        <taxon>Microlunatus</taxon>
    </lineage>
</organism>
<feature type="transmembrane region" description="Helical" evidence="10">
    <location>
        <begin position="302"/>
        <end position="323"/>
    </location>
</feature>